<evidence type="ECO:0000313" key="2">
    <source>
        <dbReference type="Proteomes" id="UP001652620"/>
    </source>
</evidence>
<organism evidence="2 3">
    <name type="scientific">Bactrocera dorsalis</name>
    <name type="common">Oriental fruit fly</name>
    <name type="synonym">Dacus dorsalis</name>
    <dbReference type="NCBI Taxonomy" id="27457"/>
    <lineage>
        <taxon>Eukaryota</taxon>
        <taxon>Metazoa</taxon>
        <taxon>Ecdysozoa</taxon>
        <taxon>Arthropoda</taxon>
        <taxon>Hexapoda</taxon>
        <taxon>Insecta</taxon>
        <taxon>Pterygota</taxon>
        <taxon>Neoptera</taxon>
        <taxon>Endopterygota</taxon>
        <taxon>Diptera</taxon>
        <taxon>Brachycera</taxon>
        <taxon>Muscomorpha</taxon>
        <taxon>Tephritoidea</taxon>
        <taxon>Tephritidae</taxon>
        <taxon>Bactrocera</taxon>
        <taxon>Bactrocera</taxon>
    </lineage>
</organism>
<feature type="region of interest" description="Disordered" evidence="1">
    <location>
        <begin position="1"/>
        <end position="25"/>
    </location>
</feature>
<feature type="region of interest" description="Disordered" evidence="1">
    <location>
        <begin position="254"/>
        <end position="278"/>
    </location>
</feature>
<feature type="compositionally biased region" description="Low complexity" evidence="1">
    <location>
        <begin position="12"/>
        <end position="25"/>
    </location>
</feature>
<gene>
    <name evidence="3 4" type="primary">LOC105227285</name>
</gene>
<reference evidence="3 4" key="1">
    <citation type="submission" date="2025-05" db="UniProtKB">
        <authorList>
            <consortium name="RefSeq"/>
        </authorList>
    </citation>
    <scope>IDENTIFICATION</scope>
    <source>
        <tissue evidence="3 4">Adult</tissue>
    </source>
</reference>
<dbReference type="AlphaFoldDB" id="A0A6I9V1A1"/>
<feature type="region of interest" description="Disordered" evidence="1">
    <location>
        <begin position="537"/>
        <end position="631"/>
    </location>
</feature>
<dbReference type="RefSeq" id="XP_011204841.2">
    <property type="nucleotide sequence ID" value="XM_011206539.4"/>
</dbReference>
<feature type="compositionally biased region" description="Acidic residues" evidence="1">
    <location>
        <begin position="260"/>
        <end position="278"/>
    </location>
</feature>
<sequence>MSAEKRFKINNSYESEPSSGSSLSEPLEYNSVYDASMHLPYILKPPSYETEVIIQADGNYYISSQENKIPLISAMSNSLPGIYEEPSPSRSNETVASRPISLESAFKGFTESPYGKLQRQFFPTTSISAHLPDSFEKPVPTKGNTVFSRFYDMIVEENSCNAVDIQLLNEKVSPTKIDEVSQENGVDYLLSLSKELEPVASKHQSQPLAEVELSFNGKIKSLTPPTADEKEGESTIEIQSQLNQSFILKKYSNEKSPDLFGDDDDDDDDDDENEEDVDICNYEDRYKAEELIEFVGTAVDEEATEIIENEDQVEIGSPVAIAIDNANNDQNTVDASVDKSANKSVNCPTESSFADEQTCELDSQQADQQRADNYSLYRENCRREKELLRRIRKCLAGIPPPPSVTIPQLDMFSAVISRKQDILDFTVDINSTSSLGAGSTSNTCASLFKPTHPIDETKEMGWRQVLGVRQHGLSFNLCKASENNEYLGLSVIERFIGAETASSYRNSPSSAKKRNARMKLLTQSPGNRLSHLARRRATFSSAQLATQKSNSLRGPQILVDVQKKNKNRRKNTPKRMTPGSKKKNRKTPSSSARKRLFRCDLSKPGPSRESSKRALFQSPAKQMEQKQSVQRLMPSIKPEIANRVEKSKRALFSPDKETENTNAITLKLNAAQQSRLNAQQFDSIFKRKRSAIDDDDSADLPSQSSKLFRGGAENLTPRALKIKSQSFCIGAGSSTTLPTTAAISGLTCIAGVETHNLIASRSSGLGSSVSLFGSTSAISSGSSAMNSAAKIQRSHSEMVAQTSNLTENQRKKLLWAVSQALQEKKITMKHESFKQYAAVLARVVRRIFQEFFQKSSTSNSETLLRLAKRYVHNVIGGRNADDIYLHAKAKIARERSESNTRLSGYIGPEEYRRRKDTQKQQQQHDEPNNSFSQSTTISSSISNIFSCDKSMDAFCMTSGYETIPASNTTTQSTYSSQSQSQLFDSNSKPSSLKKLPVQPNASLQNSSSKNNMCGLALRENVNFEIEQQRRSTQKNFTGKDQRNVSPYANANSHYYHNSHSNQLIASNNNSIPIAPVLCSASMGKSQLQTKSMLSAETSVLHPGSTKVKRQISFDN</sequence>
<dbReference type="RefSeq" id="XP_029406481.2">
    <property type="nucleotide sequence ID" value="XM_029550621.2"/>
</dbReference>
<feature type="compositionally biased region" description="Polar residues" evidence="1">
    <location>
        <begin position="999"/>
        <end position="1009"/>
    </location>
</feature>
<protein>
    <submittedName>
        <fullName evidence="3 4">Uncharacterized protein LOC105227285 isoform X1</fullName>
    </submittedName>
</protein>
<proteinExistence type="predicted"/>
<dbReference type="OrthoDB" id="8192658at2759"/>
<name>A0A6I9V1A1_BACDO</name>
<dbReference type="KEGG" id="bdr:105227285"/>
<dbReference type="GeneID" id="105227285"/>
<feature type="region of interest" description="Disordered" evidence="1">
    <location>
        <begin position="896"/>
        <end position="935"/>
    </location>
</feature>
<feature type="compositionally biased region" description="Low complexity" evidence="1">
    <location>
        <begin position="966"/>
        <end position="996"/>
    </location>
</feature>
<dbReference type="Proteomes" id="UP001652620">
    <property type="component" value="Unplaced"/>
</dbReference>
<feature type="compositionally biased region" description="Basic residues" evidence="1">
    <location>
        <begin position="580"/>
        <end position="596"/>
    </location>
</feature>
<feature type="compositionally biased region" description="Polar residues" evidence="1">
    <location>
        <begin position="538"/>
        <end position="553"/>
    </location>
</feature>
<evidence type="ECO:0000256" key="1">
    <source>
        <dbReference type="SAM" id="MobiDB-lite"/>
    </source>
</evidence>
<accession>A0A6I9V1A1</accession>
<evidence type="ECO:0000313" key="4">
    <source>
        <dbReference type="RefSeq" id="XP_029406481.2"/>
    </source>
</evidence>
<keyword evidence="2" id="KW-1185">Reference proteome</keyword>
<feature type="region of interest" description="Disordered" evidence="1">
    <location>
        <begin position="965"/>
        <end position="1009"/>
    </location>
</feature>
<feature type="compositionally biased region" description="Basic residues" evidence="1">
    <location>
        <begin position="564"/>
        <end position="573"/>
    </location>
</feature>
<evidence type="ECO:0000313" key="3">
    <source>
        <dbReference type="RefSeq" id="XP_011204841.2"/>
    </source>
</evidence>